<keyword evidence="2" id="KW-1185">Reference proteome</keyword>
<dbReference type="HOGENOM" id="CLU_2835273_0_0_1"/>
<evidence type="ECO:0000313" key="2">
    <source>
        <dbReference type="Proteomes" id="UP000006038"/>
    </source>
</evidence>
<protein>
    <submittedName>
        <fullName evidence="1">Uncharacterized protein</fullName>
    </submittedName>
</protein>
<accession>J3KU08</accession>
<evidence type="ECO:0000313" key="1">
    <source>
        <dbReference type="EnsemblPlants" id="OB0037G10410.1"/>
    </source>
</evidence>
<sequence length="66" mass="7785">MNQISIPWHLQGKSCNTQVRCLTREAIVSIYWLVKMLHVFNTKVPQKICKTSSKNIKFLRLLGRER</sequence>
<dbReference type="Gramene" id="OB0037G10410.1">
    <property type="protein sequence ID" value="OB0037G10410.1"/>
    <property type="gene ID" value="OB0037G10410"/>
</dbReference>
<name>J3KU08_ORYBR</name>
<dbReference type="EnsemblPlants" id="OB0037G10410.1">
    <property type="protein sequence ID" value="OB0037G10410.1"/>
    <property type="gene ID" value="OB0037G10410"/>
</dbReference>
<reference evidence="1" key="1">
    <citation type="submission" date="2015-06" db="UniProtKB">
        <authorList>
            <consortium name="EnsemblPlants"/>
        </authorList>
    </citation>
    <scope>IDENTIFICATION</scope>
</reference>
<organism evidence="1">
    <name type="scientific">Oryza brachyantha</name>
    <name type="common">malo sina</name>
    <dbReference type="NCBI Taxonomy" id="4533"/>
    <lineage>
        <taxon>Eukaryota</taxon>
        <taxon>Viridiplantae</taxon>
        <taxon>Streptophyta</taxon>
        <taxon>Embryophyta</taxon>
        <taxon>Tracheophyta</taxon>
        <taxon>Spermatophyta</taxon>
        <taxon>Magnoliopsida</taxon>
        <taxon>Liliopsida</taxon>
        <taxon>Poales</taxon>
        <taxon>Poaceae</taxon>
        <taxon>BOP clade</taxon>
        <taxon>Oryzoideae</taxon>
        <taxon>Oryzeae</taxon>
        <taxon>Oryzinae</taxon>
        <taxon>Oryza</taxon>
    </lineage>
</organism>
<dbReference type="Proteomes" id="UP000006038">
    <property type="component" value="Unassembled WGS sequence"/>
</dbReference>
<dbReference type="AlphaFoldDB" id="J3KU08"/>
<proteinExistence type="predicted"/>